<comment type="caution">
    <text evidence="1">The sequence shown here is derived from an EMBL/GenBank/DDBJ whole genome shotgun (WGS) entry which is preliminary data.</text>
</comment>
<gene>
    <name evidence="1" type="ORF">NDU88_002264</name>
</gene>
<accession>A0AAV7SCF6</accession>
<dbReference type="AlphaFoldDB" id="A0AAV7SCF6"/>
<evidence type="ECO:0000313" key="2">
    <source>
        <dbReference type="Proteomes" id="UP001066276"/>
    </source>
</evidence>
<evidence type="ECO:0000313" key="1">
    <source>
        <dbReference type="EMBL" id="KAJ1161783.1"/>
    </source>
</evidence>
<sequence>MDLVPLETRCDLLALGRQPIDLCRALVAQHLGPVTLLYHDEAKDKQSSVLVVVVGAATNPDEEVMESDGMLRHLKATLNPDSTQFQRILQAIMDTKTALESKIDSVSLDVELL</sequence>
<organism evidence="1 2">
    <name type="scientific">Pleurodeles waltl</name>
    <name type="common">Iberian ribbed newt</name>
    <dbReference type="NCBI Taxonomy" id="8319"/>
    <lineage>
        <taxon>Eukaryota</taxon>
        <taxon>Metazoa</taxon>
        <taxon>Chordata</taxon>
        <taxon>Craniata</taxon>
        <taxon>Vertebrata</taxon>
        <taxon>Euteleostomi</taxon>
        <taxon>Amphibia</taxon>
        <taxon>Batrachia</taxon>
        <taxon>Caudata</taxon>
        <taxon>Salamandroidea</taxon>
        <taxon>Salamandridae</taxon>
        <taxon>Pleurodelinae</taxon>
        <taxon>Pleurodeles</taxon>
    </lineage>
</organism>
<dbReference type="Proteomes" id="UP001066276">
    <property type="component" value="Chromosome 4_2"/>
</dbReference>
<keyword evidence="2" id="KW-1185">Reference proteome</keyword>
<reference evidence="1" key="1">
    <citation type="journal article" date="2022" name="bioRxiv">
        <title>Sequencing and chromosome-scale assembly of the giantPleurodeles waltlgenome.</title>
        <authorList>
            <person name="Brown T."/>
            <person name="Elewa A."/>
            <person name="Iarovenko S."/>
            <person name="Subramanian E."/>
            <person name="Araus A.J."/>
            <person name="Petzold A."/>
            <person name="Susuki M."/>
            <person name="Suzuki K.-i.T."/>
            <person name="Hayashi T."/>
            <person name="Toyoda A."/>
            <person name="Oliveira C."/>
            <person name="Osipova E."/>
            <person name="Leigh N.D."/>
            <person name="Simon A."/>
            <person name="Yun M.H."/>
        </authorList>
    </citation>
    <scope>NUCLEOTIDE SEQUENCE</scope>
    <source>
        <strain evidence="1">20211129_DDA</strain>
        <tissue evidence="1">Liver</tissue>
    </source>
</reference>
<dbReference type="EMBL" id="JANPWB010000008">
    <property type="protein sequence ID" value="KAJ1161783.1"/>
    <property type="molecule type" value="Genomic_DNA"/>
</dbReference>
<protein>
    <submittedName>
        <fullName evidence="1">Uncharacterized protein</fullName>
    </submittedName>
</protein>
<proteinExistence type="predicted"/>
<name>A0AAV7SCF6_PLEWA</name>